<evidence type="ECO:0000313" key="1">
    <source>
        <dbReference type="EMBL" id="GAA3684354.1"/>
    </source>
</evidence>
<proteinExistence type="predicted"/>
<dbReference type="EMBL" id="BAAAZP010000101">
    <property type="protein sequence ID" value="GAA3684354.1"/>
    <property type="molecule type" value="Genomic_DNA"/>
</dbReference>
<name>A0ABP7CC52_9ACTN</name>
<organism evidence="1 2">
    <name type="scientific">Nonomuraea antimicrobica</name>
    <dbReference type="NCBI Taxonomy" id="561173"/>
    <lineage>
        <taxon>Bacteria</taxon>
        <taxon>Bacillati</taxon>
        <taxon>Actinomycetota</taxon>
        <taxon>Actinomycetes</taxon>
        <taxon>Streptosporangiales</taxon>
        <taxon>Streptosporangiaceae</taxon>
        <taxon>Nonomuraea</taxon>
    </lineage>
</organism>
<sequence>MGVEAGRRRRSPSGRPLSAEFPAARLGPCGPIAIDAVAVFRHLAGMMHVGLARRGDPLRHALVMTADLPDIGASDRRPIPARLSTMMLGNQIGGEVAIEDGTEAIRVMPRRFYHLRVGGLAGRRSIGGAGTAS</sequence>
<protein>
    <submittedName>
        <fullName evidence="1">Uncharacterized protein</fullName>
    </submittedName>
</protein>
<dbReference type="Proteomes" id="UP001500902">
    <property type="component" value="Unassembled WGS sequence"/>
</dbReference>
<gene>
    <name evidence="1" type="ORF">GCM10022224_056260</name>
</gene>
<keyword evidence="2" id="KW-1185">Reference proteome</keyword>
<evidence type="ECO:0000313" key="2">
    <source>
        <dbReference type="Proteomes" id="UP001500902"/>
    </source>
</evidence>
<dbReference type="RefSeq" id="WP_344884508.1">
    <property type="nucleotide sequence ID" value="NZ_BAAAZP010000101.1"/>
</dbReference>
<reference evidence="2" key="1">
    <citation type="journal article" date="2019" name="Int. J. Syst. Evol. Microbiol.">
        <title>The Global Catalogue of Microorganisms (GCM) 10K type strain sequencing project: providing services to taxonomists for standard genome sequencing and annotation.</title>
        <authorList>
            <consortium name="The Broad Institute Genomics Platform"/>
            <consortium name="The Broad Institute Genome Sequencing Center for Infectious Disease"/>
            <person name="Wu L."/>
            <person name="Ma J."/>
        </authorList>
    </citation>
    <scope>NUCLEOTIDE SEQUENCE [LARGE SCALE GENOMIC DNA]</scope>
    <source>
        <strain evidence="2">JCM 16904</strain>
    </source>
</reference>
<accession>A0ABP7CC52</accession>
<comment type="caution">
    <text evidence="1">The sequence shown here is derived from an EMBL/GenBank/DDBJ whole genome shotgun (WGS) entry which is preliminary data.</text>
</comment>